<dbReference type="Proteomes" id="UP000028990">
    <property type="component" value="Unassembled WGS sequence"/>
</dbReference>
<organism evidence="2 3">
    <name type="scientific">Fukomys damarensis</name>
    <name type="common">Damaraland mole rat</name>
    <name type="synonym">Cryptomys damarensis</name>
    <dbReference type="NCBI Taxonomy" id="885580"/>
    <lineage>
        <taxon>Eukaryota</taxon>
        <taxon>Metazoa</taxon>
        <taxon>Chordata</taxon>
        <taxon>Craniata</taxon>
        <taxon>Vertebrata</taxon>
        <taxon>Euteleostomi</taxon>
        <taxon>Mammalia</taxon>
        <taxon>Eutheria</taxon>
        <taxon>Euarchontoglires</taxon>
        <taxon>Glires</taxon>
        <taxon>Rodentia</taxon>
        <taxon>Hystricomorpha</taxon>
        <taxon>Bathyergidae</taxon>
        <taxon>Fukomys</taxon>
    </lineage>
</organism>
<reference evidence="2 3" key="1">
    <citation type="submission" date="2013-11" db="EMBL/GenBank/DDBJ databases">
        <title>The Damaraland mole rat (Fukomys damarensis) genome and evolution of African mole rats.</title>
        <authorList>
            <person name="Gladyshev V.N."/>
            <person name="Fang X."/>
        </authorList>
    </citation>
    <scope>NUCLEOTIDE SEQUENCE [LARGE SCALE GENOMIC DNA]</scope>
    <source>
        <tissue evidence="2">Liver</tissue>
    </source>
</reference>
<evidence type="ECO:0000313" key="3">
    <source>
        <dbReference type="Proteomes" id="UP000028990"/>
    </source>
</evidence>
<evidence type="ECO:0000256" key="1">
    <source>
        <dbReference type="SAM" id="MobiDB-lite"/>
    </source>
</evidence>
<dbReference type="AlphaFoldDB" id="A0A091D6U9"/>
<dbReference type="EMBL" id="KN125357">
    <property type="protein sequence ID" value="KFO18576.1"/>
    <property type="molecule type" value="Genomic_DNA"/>
</dbReference>
<keyword evidence="3" id="KW-1185">Reference proteome</keyword>
<name>A0A091D6U9_FUKDA</name>
<feature type="compositionally biased region" description="Low complexity" evidence="1">
    <location>
        <begin position="23"/>
        <end position="35"/>
    </location>
</feature>
<protein>
    <submittedName>
        <fullName evidence="2">Uncharacterized protein</fullName>
    </submittedName>
</protein>
<sequence length="183" mass="19125">MEATKKVGGDDPSGLQGYPSACSQQLGSGLRGSQGPWINSESLNFKQVLSSPTKAISDEACGPASQANIPEPTHQVHQDLAQLSSPCSNVQASQDAPKLSSASLFTSRIVGAQQDVVMDDGTLNLPVCTCSNNTGDMSQHGSCCSRLQVQIGRKGKAPAKVLVHWGKGPCNIDHIVPVSSRKS</sequence>
<feature type="region of interest" description="Disordered" evidence="1">
    <location>
        <begin position="1"/>
        <end position="37"/>
    </location>
</feature>
<gene>
    <name evidence="2" type="ORF">H920_20004</name>
</gene>
<accession>A0A091D6U9</accession>
<evidence type="ECO:0000313" key="2">
    <source>
        <dbReference type="EMBL" id="KFO18576.1"/>
    </source>
</evidence>
<proteinExistence type="predicted"/>